<name>A0A9Q4EK92_9BACI</name>
<organism evidence="1 2">
    <name type="scientific">Bacillus halotolerans</name>
    <dbReference type="NCBI Taxonomy" id="260554"/>
    <lineage>
        <taxon>Bacteria</taxon>
        <taxon>Bacillati</taxon>
        <taxon>Bacillota</taxon>
        <taxon>Bacilli</taxon>
        <taxon>Bacillales</taxon>
        <taxon>Bacillaceae</taxon>
        <taxon>Bacillus</taxon>
    </lineage>
</organism>
<evidence type="ECO:0000313" key="2">
    <source>
        <dbReference type="Proteomes" id="UP001073053"/>
    </source>
</evidence>
<reference evidence="1" key="1">
    <citation type="submission" date="2022-02" db="EMBL/GenBank/DDBJ databases">
        <title>Crop Bioprotection Bacillus Genome Sequencing.</title>
        <authorList>
            <person name="Dunlap C."/>
        </authorList>
    </citation>
    <scope>NUCLEOTIDE SEQUENCE</scope>
    <source>
        <strain evidence="1">EC49O2N-C10</strain>
    </source>
</reference>
<accession>A0A9Q4EK92</accession>
<dbReference type="AlphaFoldDB" id="A0A9Q4EK92"/>
<sequence>MKYICPVCGFKGLTEPAYDDQGNHSYEICSCCGFQFGFDDFEMTREDGSYLEPSESIIAYRKNWLAVGAVIFSPECYPQHQQQAKKVLKHELIEQLKHIHVYLK</sequence>
<protein>
    <submittedName>
        <fullName evidence="1">Uncharacterized protein</fullName>
    </submittedName>
</protein>
<dbReference type="EMBL" id="JALAWA010000002">
    <property type="protein sequence ID" value="MCY9183553.1"/>
    <property type="molecule type" value="Genomic_DNA"/>
</dbReference>
<dbReference type="Proteomes" id="UP001073053">
    <property type="component" value="Unassembled WGS sequence"/>
</dbReference>
<comment type="caution">
    <text evidence="1">The sequence shown here is derived from an EMBL/GenBank/DDBJ whole genome shotgun (WGS) entry which is preliminary data.</text>
</comment>
<proteinExistence type="predicted"/>
<evidence type="ECO:0000313" key="1">
    <source>
        <dbReference type="EMBL" id="MCY9183553.1"/>
    </source>
</evidence>
<dbReference type="RefSeq" id="WP_095713707.1">
    <property type="nucleotide sequence ID" value="NZ_CP065858.1"/>
</dbReference>
<gene>
    <name evidence="1" type="ORF">MOF03_02620</name>
</gene>